<gene>
    <name evidence="1" type="ORF">LCGC14_2327800</name>
</gene>
<evidence type="ECO:0000313" key="1">
    <source>
        <dbReference type="EMBL" id="KKL48212.1"/>
    </source>
</evidence>
<sequence>VENTSKVLLGTEAVGYTCGSSIERTAVEPVLIKASQEFKSMPVNIPDWLNI</sequence>
<organism evidence="1">
    <name type="scientific">marine sediment metagenome</name>
    <dbReference type="NCBI Taxonomy" id="412755"/>
    <lineage>
        <taxon>unclassified sequences</taxon>
        <taxon>metagenomes</taxon>
        <taxon>ecological metagenomes</taxon>
    </lineage>
</organism>
<feature type="non-terminal residue" evidence="1">
    <location>
        <position position="1"/>
    </location>
</feature>
<name>A0A0F9FAS4_9ZZZZ</name>
<comment type="caution">
    <text evidence="1">The sequence shown here is derived from an EMBL/GenBank/DDBJ whole genome shotgun (WGS) entry which is preliminary data.</text>
</comment>
<protein>
    <submittedName>
        <fullName evidence="1">Uncharacterized protein</fullName>
    </submittedName>
</protein>
<accession>A0A0F9FAS4</accession>
<dbReference type="AlphaFoldDB" id="A0A0F9FAS4"/>
<reference evidence="1" key="1">
    <citation type="journal article" date="2015" name="Nature">
        <title>Complex archaea that bridge the gap between prokaryotes and eukaryotes.</title>
        <authorList>
            <person name="Spang A."/>
            <person name="Saw J.H."/>
            <person name="Jorgensen S.L."/>
            <person name="Zaremba-Niedzwiedzka K."/>
            <person name="Martijn J."/>
            <person name="Lind A.E."/>
            <person name="van Eijk R."/>
            <person name="Schleper C."/>
            <person name="Guy L."/>
            <person name="Ettema T.J."/>
        </authorList>
    </citation>
    <scope>NUCLEOTIDE SEQUENCE</scope>
</reference>
<dbReference type="EMBL" id="LAZR01033395">
    <property type="protein sequence ID" value="KKL48212.1"/>
    <property type="molecule type" value="Genomic_DNA"/>
</dbReference>
<proteinExistence type="predicted"/>